<name>A0ACB5RZ87_9PEZI</name>
<gene>
    <name evidence="1" type="primary">g11286</name>
    <name evidence="1" type="ORF">NpPPO83_00011286</name>
</gene>
<accession>A0ACB5RZ87</accession>
<organism evidence="1 2">
    <name type="scientific">Neofusicoccum parvum</name>
    <dbReference type="NCBI Taxonomy" id="310453"/>
    <lineage>
        <taxon>Eukaryota</taxon>
        <taxon>Fungi</taxon>
        <taxon>Dikarya</taxon>
        <taxon>Ascomycota</taxon>
        <taxon>Pezizomycotina</taxon>
        <taxon>Dothideomycetes</taxon>
        <taxon>Dothideomycetes incertae sedis</taxon>
        <taxon>Botryosphaeriales</taxon>
        <taxon>Botryosphaeriaceae</taxon>
        <taxon>Neofusicoccum</taxon>
    </lineage>
</organism>
<protein>
    <submittedName>
        <fullName evidence="1">Formate nitrite transporter family protein</fullName>
    </submittedName>
</protein>
<sequence length="691" mass="75303">MGPTTVNAYTPSQVTEMVSRAGVHKGRMHPLKVFLSSVSAGCLLSFAAASCITANTSPWLQENAPGPARLLGAFVFPYGLVLIVLTGADLCTGTFMYTAVSVLHRRLSIWRMLLHWFITFWGNLAGSLFMVAIIFGYGGVFSTDPYKAEVIAFTTKKQVTPDFHMIFLRGIGCNWLVCLGCFFGMQGRDLTSKIVGIWWPIFAFVSLGFDHVVANMFFIPMGIWVGNPSITVGLYIWKGIIPALIGNILGGGLFCGAYYWYMYLYEQEAPLIDGVPYPEHNDVEKGAGSQHIEDVRGLNKLGNGSSMENEIRGMRETGGAHLQKSRVHVTGNDFRCSPGALRNSPPPASPRPPTPTDWWHAAMSLKRGPSPGPAAASTPPQQDVYRSAPISDRKSVFVAHFSPTLSAKALQAHPDFRSASHRVAAWRKPSAQRSLLGGAGARVVEAAHDDDGEKHAGRRLERVLEGMAVEGAVVVARWYGGVMLGPVRFEHIENCARQAVRDWRAAVAAEAGRGAAAPPAKRLKVEEEAPPREELETVLAERDGSIEVLRALLAEKKKVVAREDASAEAAKPATPKKPMNYKAMPVQALVKLEKARDATIAFILKQLDNIEDEILKAMGDDEDPDETSKTPIPETAESPRQDEENTKTVAEVTLSKASTYNRKDIVNQDDRPGQPTKIEKSGSEDTNVDSG</sequence>
<keyword evidence="2" id="KW-1185">Reference proteome</keyword>
<comment type="caution">
    <text evidence="1">The sequence shown here is derived from an EMBL/GenBank/DDBJ whole genome shotgun (WGS) entry which is preliminary data.</text>
</comment>
<reference evidence="1" key="1">
    <citation type="submission" date="2024-09" db="EMBL/GenBank/DDBJ databases">
        <title>Draft Genome Sequences of Neofusicoccum parvum.</title>
        <authorList>
            <person name="Ashida A."/>
            <person name="Camagna M."/>
            <person name="Tanaka A."/>
            <person name="Takemoto D."/>
        </authorList>
    </citation>
    <scope>NUCLEOTIDE SEQUENCE</scope>
    <source>
        <strain evidence="1">PPO83</strain>
    </source>
</reference>
<evidence type="ECO:0000313" key="1">
    <source>
        <dbReference type="EMBL" id="GME25441.1"/>
    </source>
</evidence>
<proteinExistence type="predicted"/>
<dbReference type="EMBL" id="BSXG01000020">
    <property type="protein sequence ID" value="GME25441.1"/>
    <property type="molecule type" value="Genomic_DNA"/>
</dbReference>
<dbReference type="Proteomes" id="UP001165186">
    <property type="component" value="Unassembled WGS sequence"/>
</dbReference>
<evidence type="ECO:0000313" key="2">
    <source>
        <dbReference type="Proteomes" id="UP001165186"/>
    </source>
</evidence>